<sequence>MAEILPPNSETERDEKDEETIVADIIEDDEKEPLTTKELRGWYSYSFACGAYDTAVIGLFIPVVLENLAGKAGYELDLVTPCNTTVKNYKCVVKFGTEYVDTSSYSLYIIALSVLFQCFLFIGGSALADHGANRKKFLLFYSYTGAIATGLFSLLLKAGDQSEWYWIAGILTIISNCCYGAAYVFYLAYIPIYSRIHPKVLSLKKTDPSKENLIKTQEEISTSLSAASTSIGFVAGLLVIFIGLGIVLGINSPDFGLQYAISFGGGWWLVGLTAPLLLLKTHPRPPLPSTENIFLYSFKRTFKTILSTKNLWQTMKFLMAWFFLSDGINTIAPLAALFGKVNLDLEDKDLIIIGIVVPLSAAIGVYFFRLIEKVFKLSIKTMILINSFLIIMVPVYALLGFVLPFGLKEKWEVWLFTVYFGLSLGSVQSYCQTLFCRLIPRGHENEFFSLFLITAKGSSWLGPLITGAISSATHDTRSGFWFLAFSLLFPFLIFLTVNVEKGIEDANNFAKNEMEEKA</sequence>
<dbReference type="InterPro" id="IPR036259">
    <property type="entry name" value="MFS_trans_sf"/>
</dbReference>
<name>A0A015J9Z7_RHIIW</name>
<evidence type="ECO:0000256" key="6">
    <source>
        <dbReference type="ARBA" id="ARBA00022970"/>
    </source>
</evidence>
<dbReference type="GO" id="GO:0032974">
    <property type="term" value="P:amino acid transmembrane export from vacuole"/>
    <property type="evidence" value="ECO:0007669"/>
    <property type="project" value="InterPro"/>
</dbReference>
<dbReference type="SUPFAM" id="SSF103473">
    <property type="entry name" value="MFS general substrate transporter"/>
    <property type="match status" value="1"/>
</dbReference>
<dbReference type="InterPro" id="IPR050495">
    <property type="entry name" value="ATG22/LtaA_families"/>
</dbReference>
<evidence type="ECO:0000256" key="7">
    <source>
        <dbReference type="ARBA" id="ARBA00022989"/>
    </source>
</evidence>
<comment type="similarity">
    <text evidence="2 9">Belongs to the ATG22 family.</text>
</comment>
<feature type="transmembrane region" description="Helical" evidence="9">
    <location>
        <begin position="383"/>
        <end position="407"/>
    </location>
</feature>
<feature type="transmembrane region" description="Helical" evidence="9">
    <location>
        <begin position="256"/>
        <end position="279"/>
    </location>
</feature>
<feature type="transmembrane region" description="Helical" evidence="9">
    <location>
        <begin position="140"/>
        <end position="158"/>
    </location>
</feature>
<feature type="transmembrane region" description="Helical" evidence="9">
    <location>
        <begin position="105"/>
        <end position="128"/>
    </location>
</feature>
<feature type="transmembrane region" description="Helical" evidence="9">
    <location>
        <begin position="42"/>
        <end position="65"/>
    </location>
</feature>
<dbReference type="Proteomes" id="UP000022910">
    <property type="component" value="Unassembled WGS sequence"/>
</dbReference>
<dbReference type="GO" id="GO:0005774">
    <property type="term" value="C:vacuolar membrane"/>
    <property type="evidence" value="ECO:0007669"/>
    <property type="project" value="UniProtKB-SubCell"/>
</dbReference>
<feature type="transmembrane region" description="Helical" evidence="9">
    <location>
        <begin position="350"/>
        <end position="371"/>
    </location>
</feature>
<evidence type="ECO:0000256" key="3">
    <source>
        <dbReference type="ARBA" id="ARBA00022448"/>
    </source>
</evidence>
<keyword evidence="9" id="KW-0072">Autophagy</keyword>
<keyword evidence="4 9" id="KW-0926">Vacuole</keyword>
<dbReference type="OrthoDB" id="192733at2759"/>
<evidence type="ECO:0000313" key="10">
    <source>
        <dbReference type="EMBL" id="EXX51669.1"/>
    </source>
</evidence>
<dbReference type="Gene3D" id="1.20.1250.20">
    <property type="entry name" value="MFS general substrate transporter like domains"/>
    <property type="match status" value="1"/>
</dbReference>
<dbReference type="PANTHER" id="PTHR23519:SF1">
    <property type="entry name" value="AUTOPHAGY-RELATED PROTEIN 22"/>
    <property type="match status" value="1"/>
</dbReference>
<keyword evidence="3 9" id="KW-0813">Transport</keyword>
<evidence type="ECO:0000256" key="5">
    <source>
        <dbReference type="ARBA" id="ARBA00022692"/>
    </source>
</evidence>
<comment type="caution">
    <text evidence="10">The sequence shown here is derived from an EMBL/GenBank/DDBJ whole genome shotgun (WGS) entry which is preliminary data.</text>
</comment>
<dbReference type="HOGENOM" id="CLU_017518_1_0_1"/>
<dbReference type="Pfam" id="PF11700">
    <property type="entry name" value="ATG22"/>
    <property type="match status" value="1"/>
</dbReference>
<evidence type="ECO:0000256" key="1">
    <source>
        <dbReference type="ARBA" id="ARBA00004127"/>
    </source>
</evidence>
<organism evidence="10 11">
    <name type="scientific">Rhizophagus irregularis (strain DAOM 197198w)</name>
    <name type="common">Glomus intraradices</name>
    <dbReference type="NCBI Taxonomy" id="1432141"/>
    <lineage>
        <taxon>Eukaryota</taxon>
        <taxon>Fungi</taxon>
        <taxon>Fungi incertae sedis</taxon>
        <taxon>Mucoromycota</taxon>
        <taxon>Glomeromycotina</taxon>
        <taxon>Glomeromycetes</taxon>
        <taxon>Glomerales</taxon>
        <taxon>Glomeraceae</taxon>
        <taxon>Rhizophagus</taxon>
    </lineage>
</organism>
<evidence type="ECO:0000256" key="9">
    <source>
        <dbReference type="RuleBase" id="RU363073"/>
    </source>
</evidence>
<evidence type="ECO:0000256" key="8">
    <source>
        <dbReference type="ARBA" id="ARBA00023136"/>
    </source>
</evidence>
<dbReference type="EMBL" id="JEMT01029635">
    <property type="protein sequence ID" value="EXX51669.1"/>
    <property type="molecule type" value="Genomic_DNA"/>
</dbReference>
<feature type="transmembrane region" description="Helical" evidence="9">
    <location>
        <begin position="447"/>
        <end position="468"/>
    </location>
</feature>
<feature type="transmembrane region" description="Helical" evidence="9">
    <location>
        <begin position="413"/>
        <end position="435"/>
    </location>
</feature>
<keyword evidence="7 9" id="KW-1133">Transmembrane helix</keyword>
<keyword evidence="6 9" id="KW-0029">Amino-acid transport</keyword>
<protein>
    <recommendedName>
        <fullName evidence="9">Autophagy-related protein</fullName>
    </recommendedName>
</protein>
<dbReference type="GO" id="GO:0012505">
    <property type="term" value="C:endomembrane system"/>
    <property type="evidence" value="ECO:0007669"/>
    <property type="project" value="UniProtKB-SubCell"/>
</dbReference>
<dbReference type="InterPro" id="IPR044738">
    <property type="entry name" value="Atg22"/>
</dbReference>
<dbReference type="STRING" id="1432141.A0A015J9Z7"/>
<dbReference type="AlphaFoldDB" id="A0A015J9Z7"/>
<feature type="transmembrane region" description="Helical" evidence="9">
    <location>
        <begin position="480"/>
        <end position="499"/>
    </location>
</feature>
<feature type="transmembrane region" description="Helical" evidence="9">
    <location>
        <begin position="317"/>
        <end position="338"/>
    </location>
</feature>
<keyword evidence="5 9" id="KW-0812">Transmembrane</keyword>
<proteinExistence type="inferred from homology"/>
<evidence type="ECO:0000256" key="4">
    <source>
        <dbReference type="ARBA" id="ARBA00022554"/>
    </source>
</evidence>
<comment type="function">
    <text evidence="9">Vacuolar effluxer which mediate the efflux of amino acids resulting from autophagic degradation. The release of autophagic amino acids allows the maintenance of protein synthesis and viability during nitrogen starvation.</text>
</comment>
<dbReference type="GO" id="GO:0006914">
    <property type="term" value="P:autophagy"/>
    <property type="evidence" value="ECO:0007669"/>
    <property type="project" value="UniProtKB-KW"/>
</dbReference>
<reference evidence="10 11" key="1">
    <citation type="submission" date="2014-02" db="EMBL/GenBank/DDBJ databases">
        <title>Single nucleus genome sequencing reveals high similarity among nuclei of an endomycorrhizal fungus.</title>
        <authorList>
            <person name="Lin K."/>
            <person name="Geurts R."/>
            <person name="Zhang Z."/>
            <person name="Limpens E."/>
            <person name="Saunders D.G."/>
            <person name="Mu D."/>
            <person name="Pang E."/>
            <person name="Cao H."/>
            <person name="Cha H."/>
            <person name="Lin T."/>
            <person name="Zhou Q."/>
            <person name="Shang Y."/>
            <person name="Li Y."/>
            <person name="Ivanov S."/>
            <person name="Sharma T."/>
            <person name="Velzen R.V."/>
            <person name="Ruijter N.D."/>
            <person name="Aanen D.K."/>
            <person name="Win J."/>
            <person name="Kamoun S."/>
            <person name="Bisseling T."/>
            <person name="Huang S."/>
        </authorList>
    </citation>
    <scope>NUCLEOTIDE SEQUENCE [LARGE SCALE GENOMIC DNA]</scope>
    <source>
        <strain evidence="11">DAOM197198w</strain>
    </source>
</reference>
<keyword evidence="8 9" id="KW-0472">Membrane</keyword>
<evidence type="ECO:0000313" key="11">
    <source>
        <dbReference type="Proteomes" id="UP000022910"/>
    </source>
</evidence>
<keyword evidence="11" id="KW-1185">Reference proteome</keyword>
<dbReference type="CDD" id="cd17483">
    <property type="entry name" value="MFS_Atg22_like"/>
    <property type="match status" value="1"/>
</dbReference>
<dbReference type="InterPro" id="IPR024671">
    <property type="entry name" value="Atg22-like"/>
</dbReference>
<dbReference type="OMA" id="SEWYWIA"/>
<feature type="transmembrane region" description="Helical" evidence="9">
    <location>
        <begin position="164"/>
        <end position="189"/>
    </location>
</feature>
<feature type="transmembrane region" description="Helical" evidence="9">
    <location>
        <begin position="231"/>
        <end position="250"/>
    </location>
</feature>
<evidence type="ECO:0000256" key="2">
    <source>
        <dbReference type="ARBA" id="ARBA00006978"/>
    </source>
</evidence>
<accession>A0A015J9Z7</accession>
<dbReference type="PANTHER" id="PTHR23519">
    <property type="entry name" value="AUTOPHAGY-RELATED PROTEIN 22"/>
    <property type="match status" value="1"/>
</dbReference>
<comment type="subcellular location">
    <subcellularLocation>
        <location evidence="1">Endomembrane system</location>
        <topology evidence="1">Multi-pass membrane protein</topology>
    </subcellularLocation>
    <subcellularLocation>
        <location evidence="9">Vacuole membrane</location>
        <topology evidence="9">Multi-pass membrane protein</topology>
    </subcellularLocation>
</comment>
<gene>
    <name evidence="10" type="ORF">RirG_259810</name>
</gene>